<dbReference type="Proteomes" id="UP000789396">
    <property type="component" value="Unassembled WGS sequence"/>
</dbReference>
<organism evidence="1 2">
    <name type="scientific">Racocetra fulgida</name>
    <dbReference type="NCBI Taxonomy" id="60492"/>
    <lineage>
        <taxon>Eukaryota</taxon>
        <taxon>Fungi</taxon>
        <taxon>Fungi incertae sedis</taxon>
        <taxon>Mucoromycota</taxon>
        <taxon>Glomeromycotina</taxon>
        <taxon>Glomeromycetes</taxon>
        <taxon>Diversisporales</taxon>
        <taxon>Gigasporaceae</taxon>
        <taxon>Racocetra</taxon>
    </lineage>
</organism>
<protein>
    <submittedName>
        <fullName evidence="1">5672_t:CDS:1</fullName>
    </submittedName>
</protein>
<proteinExistence type="predicted"/>
<keyword evidence="2" id="KW-1185">Reference proteome</keyword>
<accession>A0A9N9CXX8</accession>
<reference evidence="1" key="1">
    <citation type="submission" date="2021-06" db="EMBL/GenBank/DDBJ databases">
        <authorList>
            <person name="Kallberg Y."/>
            <person name="Tangrot J."/>
            <person name="Rosling A."/>
        </authorList>
    </citation>
    <scope>NUCLEOTIDE SEQUENCE</scope>
    <source>
        <strain evidence="1">IN212</strain>
    </source>
</reference>
<dbReference type="EMBL" id="CAJVPZ010010311">
    <property type="protein sequence ID" value="CAG8618655.1"/>
    <property type="molecule type" value="Genomic_DNA"/>
</dbReference>
<comment type="caution">
    <text evidence="1">The sequence shown here is derived from an EMBL/GenBank/DDBJ whole genome shotgun (WGS) entry which is preliminary data.</text>
</comment>
<evidence type="ECO:0000313" key="2">
    <source>
        <dbReference type="Proteomes" id="UP000789396"/>
    </source>
</evidence>
<gene>
    <name evidence="1" type="ORF">RFULGI_LOCUS7273</name>
</gene>
<dbReference type="AlphaFoldDB" id="A0A9N9CXX8"/>
<name>A0A9N9CXX8_9GLOM</name>
<sequence>MAQLFNSTSYYNPFNQPNQPATIENLVALIRALIQQIQRLDKKCNLFLTTLTTEQHKVVLNIINQKFPEATDDKQIPEALEFTLGY</sequence>
<dbReference type="OrthoDB" id="10583291at2759"/>
<evidence type="ECO:0000313" key="1">
    <source>
        <dbReference type="EMBL" id="CAG8618655.1"/>
    </source>
</evidence>